<keyword evidence="5" id="KW-1185">Reference proteome</keyword>
<reference evidence="4" key="1">
    <citation type="submission" date="2020-10" db="EMBL/GenBank/DDBJ databases">
        <authorList>
            <person name="Castelo-Branco R."/>
            <person name="Eusebio N."/>
            <person name="Adriana R."/>
            <person name="Vieira A."/>
            <person name="Brugerolle De Fraissinette N."/>
            <person name="Rezende De Castro R."/>
            <person name="Schneider M.P."/>
            <person name="Vasconcelos V."/>
            <person name="Leao P.N."/>
        </authorList>
    </citation>
    <scope>NUCLEOTIDE SEQUENCE</scope>
    <source>
        <strain evidence="4">LEGE 11480</strain>
    </source>
</reference>
<feature type="region of interest" description="Disordered" evidence="3">
    <location>
        <begin position="119"/>
        <end position="140"/>
    </location>
</feature>
<dbReference type="AlphaFoldDB" id="A0A928VNM9"/>
<dbReference type="CDD" id="cd04496">
    <property type="entry name" value="SSB_OBF"/>
    <property type="match status" value="1"/>
</dbReference>
<proteinExistence type="predicted"/>
<dbReference type="Pfam" id="PF00436">
    <property type="entry name" value="SSB"/>
    <property type="match status" value="1"/>
</dbReference>
<dbReference type="InterPro" id="IPR000424">
    <property type="entry name" value="Primosome_PriB/ssb"/>
</dbReference>
<keyword evidence="1 2" id="KW-0238">DNA-binding</keyword>
<dbReference type="Gene3D" id="2.40.50.140">
    <property type="entry name" value="Nucleic acid-binding proteins"/>
    <property type="match status" value="1"/>
</dbReference>
<dbReference type="InterPro" id="IPR012340">
    <property type="entry name" value="NA-bd_OB-fold"/>
</dbReference>
<evidence type="ECO:0000313" key="4">
    <source>
        <dbReference type="EMBL" id="MBE9029722.1"/>
    </source>
</evidence>
<evidence type="ECO:0000256" key="3">
    <source>
        <dbReference type="SAM" id="MobiDB-lite"/>
    </source>
</evidence>
<evidence type="ECO:0000256" key="1">
    <source>
        <dbReference type="ARBA" id="ARBA00023125"/>
    </source>
</evidence>
<evidence type="ECO:0000313" key="5">
    <source>
        <dbReference type="Proteomes" id="UP000625316"/>
    </source>
</evidence>
<name>A0A928VNM9_9CYAN</name>
<organism evidence="4 5">
    <name type="scientific">Romeriopsis navalis LEGE 11480</name>
    <dbReference type="NCBI Taxonomy" id="2777977"/>
    <lineage>
        <taxon>Bacteria</taxon>
        <taxon>Bacillati</taxon>
        <taxon>Cyanobacteriota</taxon>
        <taxon>Cyanophyceae</taxon>
        <taxon>Leptolyngbyales</taxon>
        <taxon>Leptolyngbyaceae</taxon>
        <taxon>Romeriopsis</taxon>
        <taxon>Romeriopsis navalis</taxon>
    </lineage>
</organism>
<dbReference type="EMBL" id="JADEXQ010000020">
    <property type="protein sequence ID" value="MBE9029722.1"/>
    <property type="molecule type" value="Genomic_DNA"/>
</dbReference>
<dbReference type="Proteomes" id="UP000625316">
    <property type="component" value="Unassembled WGS sequence"/>
</dbReference>
<evidence type="ECO:0000256" key="2">
    <source>
        <dbReference type="PROSITE-ProRule" id="PRU00252"/>
    </source>
</evidence>
<dbReference type="RefSeq" id="WP_264324538.1">
    <property type="nucleotide sequence ID" value="NZ_JADEXQ010000020.1"/>
</dbReference>
<feature type="compositionally biased region" description="Acidic residues" evidence="3">
    <location>
        <begin position="131"/>
        <end position="140"/>
    </location>
</feature>
<comment type="caution">
    <text evidence="4">The sequence shown here is derived from an EMBL/GenBank/DDBJ whole genome shotgun (WGS) entry which is preliminary data.</text>
</comment>
<dbReference type="PROSITE" id="PS50935">
    <property type="entry name" value="SSB"/>
    <property type="match status" value="1"/>
</dbReference>
<dbReference type="GO" id="GO:0003697">
    <property type="term" value="F:single-stranded DNA binding"/>
    <property type="evidence" value="ECO:0007669"/>
    <property type="project" value="InterPro"/>
</dbReference>
<gene>
    <name evidence="4" type="ORF">IQ266_08270</name>
</gene>
<feature type="compositionally biased region" description="Low complexity" evidence="3">
    <location>
        <begin position="119"/>
        <end position="130"/>
    </location>
</feature>
<sequence length="140" mass="15020">MNSCIMMVQITEAPQLRYTQDNQLAIAEMKVQFAALRPEEPAAEVKAIGWGNTAQDIVNKYQVGDQVIIEGRLGMNTIERPEGFKEKRAELTISRIFELGSMGAGMPVAAAAPAATAAAPKAKAAAPAPATEEDFDEIPF</sequence>
<protein>
    <submittedName>
        <fullName evidence="4">Single-stranded DNA-binding protein</fullName>
    </submittedName>
</protein>
<dbReference type="SUPFAM" id="SSF50249">
    <property type="entry name" value="Nucleic acid-binding proteins"/>
    <property type="match status" value="1"/>
</dbReference>
<accession>A0A928VNM9</accession>